<dbReference type="NCBIfam" id="TIGR02601">
    <property type="entry name" value="autotrns_rpt"/>
    <property type="match status" value="1"/>
</dbReference>
<dbReference type="Pfam" id="PF03797">
    <property type="entry name" value="Autotransporter"/>
    <property type="match status" value="1"/>
</dbReference>
<reference evidence="3 4" key="1">
    <citation type="journal article" date="2017" name="Int J Environ Stud">
        <title>Does the Miocene-Pliocene relict legume Oxytropis triphylla form nitrogen-fixing nodules with a combination of bacterial strains?</title>
        <authorList>
            <person name="Safronova V."/>
            <person name="Belimov A."/>
            <person name="Sazanova A."/>
            <person name="Kuznetsova I."/>
            <person name="Popova J."/>
            <person name="Andronov E."/>
            <person name="Verkhozina A."/>
            <person name="Tikhonovich I."/>
        </authorList>
    </citation>
    <scope>NUCLEOTIDE SEQUENCE [LARGE SCALE GENOMIC DNA]</scope>
    <source>
        <strain evidence="3 4">Tri-38</strain>
    </source>
</reference>
<evidence type="ECO:0000256" key="1">
    <source>
        <dbReference type="ARBA" id="ARBA00022729"/>
    </source>
</evidence>
<dbReference type="KEGG" id="pht:BLM14_01005"/>
<accession>A0A2N9W0R5</accession>
<dbReference type="SUPFAM" id="SSF103515">
    <property type="entry name" value="Autotransporter"/>
    <property type="match status" value="1"/>
</dbReference>
<evidence type="ECO:0000259" key="2">
    <source>
        <dbReference type="PROSITE" id="PS51208"/>
    </source>
</evidence>
<dbReference type="GO" id="GO:0019867">
    <property type="term" value="C:outer membrane"/>
    <property type="evidence" value="ECO:0007669"/>
    <property type="project" value="InterPro"/>
</dbReference>
<sequence>MRLTGQNTYTGDTIINGGLLAVDGSITSKAIINDSGILGGIGSVGSLVANTGGRVSPGNSVGKLTVTGDATFEKGSIFDVEIAADAGAADQLDVTGKVALLGGAVQARIEGETAFFTKDQVVGLFTRSYDILLAGKGIEGTFETVRPQYNYISAVLDYSHKNKVTLGFMLTPDPVLVVDPEIGAPVGAVVDEFVFEPELESVVEDAERAGLARTEAERLKLEALRERVRTLVLVDAKTKNQKNAGDAIKQMDIGDPLLNTVLFSQVGQVLPYDNLTGEVHATLDGVLIEDSHFISTAATDRIRAAFDGVAAKAQPVIAPLAYGAPVKAKGSESFGTFDLAGGSTGSVPAPAATALWGEAYGAFARGISDGNASRYSRSTGGFVTGLDGVVAETWRFGLLAGYGSSSLNGNGRALVDSYQIGLYGGTTWDSLGLRFGANLGHHEIETKRIAIFGGLANEHEASYDAKTVQVFGEIGYEIKTAYAELEPFAGVSHVHLKTDAFEETGDISNLSGEASTTDLTTTTLGLRVSRDFALSESVNVTARGTLGWRHAYGDVTPQQRLAFAGDQAFSVEGLPVAQDTGFVEAGLDLGIGRNTTLGISYSGQFSKSASDNAVKADLTVRF</sequence>
<dbReference type="SMART" id="SM00869">
    <property type="entry name" value="Autotransporter"/>
    <property type="match status" value="1"/>
</dbReference>
<dbReference type="OrthoDB" id="9804931at2"/>
<dbReference type="EMBL" id="MZMT01000020">
    <property type="protein sequence ID" value="PIO45333.1"/>
    <property type="molecule type" value="Genomic_DNA"/>
</dbReference>
<feature type="domain" description="Autotransporter" evidence="2">
    <location>
        <begin position="348"/>
        <end position="622"/>
    </location>
</feature>
<dbReference type="InterPro" id="IPR005546">
    <property type="entry name" value="Autotransporte_beta"/>
</dbReference>
<dbReference type="AlphaFoldDB" id="A0A2N9W0R5"/>
<proteinExistence type="predicted"/>
<gene>
    <name evidence="3" type="ORF">B5P45_07620</name>
</gene>
<dbReference type="InterPro" id="IPR011050">
    <property type="entry name" value="Pectin_lyase_fold/virulence"/>
</dbReference>
<organism evidence="3 4">
    <name type="scientific">Phyllobacterium zundukense</name>
    <dbReference type="NCBI Taxonomy" id="1867719"/>
    <lineage>
        <taxon>Bacteria</taxon>
        <taxon>Pseudomonadati</taxon>
        <taxon>Pseudomonadota</taxon>
        <taxon>Alphaproteobacteria</taxon>
        <taxon>Hyphomicrobiales</taxon>
        <taxon>Phyllobacteriaceae</taxon>
        <taxon>Phyllobacterium</taxon>
    </lineage>
</organism>
<keyword evidence="4" id="KW-1185">Reference proteome</keyword>
<comment type="caution">
    <text evidence="3">The sequence shown here is derived from an EMBL/GenBank/DDBJ whole genome shotgun (WGS) entry which is preliminary data.</text>
</comment>
<name>A0A2N9W0R5_9HYPH</name>
<keyword evidence="1" id="KW-0732">Signal</keyword>
<dbReference type="Proteomes" id="UP000232163">
    <property type="component" value="Unassembled WGS sequence"/>
</dbReference>
<dbReference type="PROSITE" id="PS51208">
    <property type="entry name" value="AUTOTRANSPORTER"/>
    <property type="match status" value="1"/>
</dbReference>
<evidence type="ECO:0000313" key="4">
    <source>
        <dbReference type="Proteomes" id="UP000232163"/>
    </source>
</evidence>
<dbReference type="NCBIfam" id="TIGR01414">
    <property type="entry name" value="autotrans_barl"/>
    <property type="match status" value="1"/>
</dbReference>
<dbReference type="Gene3D" id="2.40.128.130">
    <property type="entry name" value="Autotransporter beta-domain"/>
    <property type="match status" value="1"/>
</dbReference>
<dbReference type="InterPro" id="IPR013425">
    <property type="entry name" value="Autotrns_rpt"/>
</dbReference>
<dbReference type="InterPro" id="IPR036709">
    <property type="entry name" value="Autotransporte_beta_dom_sf"/>
</dbReference>
<protein>
    <recommendedName>
        <fullName evidence="2">Autotransporter domain-containing protein</fullName>
    </recommendedName>
</protein>
<dbReference type="RefSeq" id="WP_099997699.1">
    <property type="nucleotide sequence ID" value="NZ_CP017940.1"/>
</dbReference>
<dbReference type="SUPFAM" id="SSF51126">
    <property type="entry name" value="Pectin lyase-like"/>
    <property type="match status" value="1"/>
</dbReference>
<evidence type="ECO:0000313" key="3">
    <source>
        <dbReference type="EMBL" id="PIO45333.1"/>
    </source>
</evidence>
<dbReference type="InterPro" id="IPR006315">
    <property type="entry name" value="OM_autotransptr_brl_dom"/>
</dbReference>